<proteinExistence type="inferred from homology"/>
<gene>
    <name evidence="8" type="ORF">N2K84_06075</name>
</gene>
<evidence type="ECO:0000256" key="7">
    <source>
        <dbReference type="ARBA" id="ARBA00023237"/>
    </source>
</evidence>
<dbReference type="InterPro" id="IPR003423">
    <property type="entry name" value="OMP_efflux"/>
</dbReference>
<dbReference type="SUPFAM" id="SSF56954">
    <property type="entry name" value="Outer membrane efflux proteins (OEP)"/>
    <property type="match status" value="1"/>
</dbReference>
<keyword evidence="4" id="KW-1134">Transmembrane beta strand</keyword>
<dbReference type="InterPro" id="IPR051906">
    <property type="entry name" value="TolC-like"/>
</dbReference>
<dbReference type="RefSeq" id="WP_282590897.1">
    <property type="nucleotide sequence ID" value="NZ_JAPAAF010000006.1"/>
</dbReference>
<protein>
    <submittedName>
        <fullName evidence="8">TolC family protein</fullName>
    </submittedName>
</protein>
<organism evidence="8 9">
    <name type="scientific">Gaoshiqia sediminis</name>
    <dbReference type="NCBI Taxonomy" id="2986998"/>
    <lineage>
        <taxon>Bacteria</taxon>
        <taxon>Pseudomonadati</taxon>
        <taxon>Bacteroidota</taxon>
        <taxon>Bacteroidia</taxon>
        <taxon>Marinilabiliales</taxon>
        <taxon>Prolixibacteraceae</taxon>
        <taxon>Gaoshiqia</taxon>
    </lineage>
</organism>
<dbReference type="AlphaFoldDB" id="A0AA41YAG8"/>
<dbReference type="Gene3D" id="1.20.1600.10">
    <property type="entry name" value="Outer membrane efflux proteins (OEP)"/>
    <property type="match status" value="1"/>
</dbReference>
<evidence type="ECO:0000256" key="2">
    <source>
        <dbReference type="ARBA" id="ARBA00007613"/>
    </source>
</evidence>
<dbReference type="Proteomes" id="UP001163821">
    <property type="component" value="Unassembled WGS sequence"/>
</dbReference>
<reference evidence="8" key="1">
    <citation type="submission" date="2022-10" db="EMBL/GenBank/DDBJ databases">
        <title>Gaoshiqiia sediminis gen. nov., sp. nov., isolated from coastal sediment.</title>
        <authorList>
            <person name="Yu W.X."/>
            <person name="Mu D.S."/>
            <person name="Du J.Z."/>
            <person name="Liang Y.Q."/>
        </authorList>
    </citation>
    <scope>NUCLEOTIDE SEQUENCE</scope>
    <source>
        <strain evidence="8">A06</strain>
    </source>
</reference>
<dbReference type="GO" id="GO:0015562">
    <property type="term" value="F:efflux transmembrane transporter activity"/>
    <property type="evidence" value="ECO:0007669"/>
    <property type="project" value="InterPro"/>
</dbReference>
<evidence type="ECO:0000256" key="3">
    <source>
        <dbReference type="ARBA" id="ARBA00022448"/>
    </source>
</evidence>
<keyword evidence="9" id="KW-1185">Reference proteome</keyword>
<dbReference type="Gene3D" id="3.40.50.2300">
    <property type="match status" value="2"/>
</dbReference>
<comment type="similarity">
    <text evidence="2">Belongs to the outer membrane factor (OMF) (TC 1.B.17) family.</text>
</comment>
<dbReference type="PANTHER" id="PTHR30026:SF20">
    <property type="entry name" value="OUTER MEMBRANE PROTEIN TOLC"/>
    <property type="match status" value="1"/>
</dbReference>
<dbReference type="Pfam" id="PF02321">
    <property type="entry name" value="OEP"/>
    <property type="match status" value="2"/>
</dbReference>
<name>A0AA41YAG8_9BACT</name>
<evidence type="ECO:0000256" key="1">
    <source>
        <dbReference type="ARBA" id="ARBA00004442"/>
    </source>
</evidence>
<evidence type="ECO:0000256" key="6">
    <source>
        <dbReference type="ARBA" id="ARBA00023136"/>
    </source>
</evidence>
<accession>A0AA41YAG8</accession>
<keyword evidence="6" id="KW-0472">Membrane</keyword>
<evidence type="ECO:0000256" key="4">
    <source>
        <dbReference type="ARBA" id="ARBA00022452"/>
    </source>
</evidence>
<evidence type="ECO:0000313" key="9">
    <source>
        <dbReference type="Proteomes" id="UP001163821"/>
    </source>
</evidence>
<dbReference type="EMBL" id="JAPAAF010000006">
    <property type="protein sequence ID" value="MCW0482290.1"/>
    <property type="molecule type" value="Genomic_DNA"/>
</dbReference>
<comment type="caution">
    <text evidence="8">The sequence shown here is derived from an EMBL/GenBank/DDBJ whole genome shotgun (WGS) entry which is preliminary data.</text>
</comment>
<evidence type="ECO:0000313" key="8">
    <source>
        <dbReference type="EMBL" id="MCW0482290.1"/>
    </source>
</evidence>
<keyword evidence="7" id="KW-0998">Cell outer membrane</keyword>
<keyword evidence="5" id="KW-0812">Transmembrane</keyword>
<dbReference type="PANTHER" id="PTHR30026">
    <property type="entry name" value="OUTER MEMBRANE PROTEIN TOLC"/>
    <property type="match status" value="1"/>
</dbReference>
<dbReference type="GO" id="GO:0009279">
    <property type="term" value="C:cell outer membrane"/>
    <property type="evidence" value="ECO:0007669"/>
    <property type="project" value="UniProtKB-SubCell"/>
</dbReference>
<dbReference type="GO" id="GO:1990281">
    <property type="term" value="C:efflux pump complex"/>
    <property type="evidence" value="ECO:0007669"/>
    <property type="project" value="TreeGrafter"/>
</dbReference>
<keyword evidence="3" id="KW-0813">Transport</keyword>
<sequence length="782" mass="87932">MSITKIFLRIVIVLLIIPTTIQAQSSLNIGILKDADINEFELLSTQLKLEIEALTESGDRVTFKEVTSAWDYEVATQHLQTFFSDPNIDVIVTLGFLSSHAAANLSSYPKPVIASTILDQELQKLPVGTDQGSGIDNFSYIESWIRLKSDLLDFHNVFNFKHLAIILPQAIYEQFAPISQLLQSESDAFDVIFVPVEGGEQVSSKLPSNIDAAYVFPLIRHSQPEIEDFFAELNNQQIPSLAISGIRYLEHGATLTFTPQFSLQQMARQVALHVGKVRRGTNLAQIPIAINREIRPPVVNMEFLRKIDQFPRWEVLEDAILMNVAKIPGEELSLRHAIAIVLENNLKGKITNQDLLIAQKDVRIAQSTILPQIELSGTGAQLSQNLVEASMGQKGEFTVTGSASLKQVIYSEAAFANIAIKKLAAENVEQYNKQVTLDLVLDVSTAYISLLFAKSNLQIKNENVYTTLQNLEMAKSKEETGEGSVSDVNRWTSELNLNKIDLNDAQSKYKSAMYQLNELLNAPISSSIATPDSVDLTETIVLNQKVLAWYFNNSNLTEKYADFLIDEMYKYSPELQQLQTASKIVDRQKSMQIRQLFLPEVALIGNADQAFVREGVIANPQLPVPPPPDDITWNLGLRLSIPIFEGGRKKTELQRSEIEQDKIAWQKEDLLNKIEKGIRSNVQLMNASYKELDLSQKAAQAAEDNFRLIQNAYSLGAANVIQLIDAQNVMTRTKHMATNAYHQYILDFIHTERLQGKFSFLDADMERDMYTSRLLNYLNEEE</sequence>
<evidence type="ECO:0000256" key="5">
    <source>
        <dbReference type="ARBA" id="ARBA00022692"/>
    </source>
</evidence>
<dbReference type="GO" id="GO:0015288">
    <property type="term" value="F:porin activity"/>
    <property type="evidence" value="ECO:0007669"/>
    <property type="project" value="TreeGrafter"/>
</dbReference>
<comment type="subcellular location">
    <subcellularLocation>
        <location evidence="1">Cell outer membrane</location>
    </subcellularLocation>
</comment>